<evidence type="ECO:0000313" key="1">
    <source>
        <dbReference type="EMBL" id="PKK58652.1"/>
    </source>
</evidence>
<sequence length="116" mass="12605">MCLGKELTEGQKGGIIAAKKLGHTDSKTAEVVGCSRSLNLNANFQTIRKELAKENLHSRIPRFSPLISIHNLELLALDVCGVNLPKSFMKTVSQAQSKRVLVGCFGDVFPGLAWVL</sequence>
<dbReference type="Proteomes" id="UP000233469">
    <property type="component" value="Unassembled WGS sequence"/>
</dbReference>
<reference evidence="1 2" key="2">
    <citation type="submission" date="2017-10" db="EMBL/GenBank/DDBJ databases">
        <title>Extensive intraspecific genome diversity in a model arbuscular mycorrhizal fungus.</title>
        <authorList>
            <person name="Chen E.C.H."/>
            <person name="Morin E."/>
            <person name="Baudet D."/>
            <person name="Noel J."/>
            <person name="Ndikumana S."/>
            <person name="Charron P."/>
            <person name="St-Onge C."/>
            <person name="Giorgi J."/>
            <person name="Grigoriev I.V."/>
            <person name="Roux C."/>
            <person name="Martin F.M."/>
            <person name="Corradi N."/>
        </authorList>
    </citation>
    <scope>NUCLEOTIDE SEQUENCE [LARGE SCALE GENOMIC DNA]</scope>
    <source>
        <strain evidence="1 2">C2</strain>
    </source>
</reference>
<dbReference type="EMBL" id="LLXL01003465">
    <property type="protein sequence ID" value="PKK58652.1"/>
    <property type="molecule type" value="Genomic_DNA"/>
</dbReference>
<evidence type="ECO:0000313" key="2">
    <source>
        <dbReference type="Proteomes" id="UP000233469"/>
    </source>
</evidence>
<gene>
    <name evidence="1" type="ORF">RhiirC2_763274</name>
</gene>
<reference evidence="1 2" key="1">
    <citation type="submission" date="2016-04" db="EMBL/GenBank/DDBJ databases">
        <title>Genome analyses suggest a sexual origin of heterokaryosis in a supposedly ancient asexual fungus.</title>
        <authorList>
            <person name="Ropars J."/>
            <person name="Sedzielewska K."/>
            <person name="Noel J."/>
            <person name="Charron P."/>
            <person name="Farinelli L."/>
            <person name="Marton T."/>
            <person name="Kruger M."/>
            <person name="Pelin A."/>
            <person name="Brachmann A."/>
            <person name="Corradi N."/>
        </authorList>
    </citation>
    <scope>NUCLEOTIDE SEQUENCE [LARGE SCALE GENOMIC DNA]</scope>
    <source>
        <strain evidence="1 2">C2</strain>
    </source>
</reference>
<proteinExistence type="predicted"/>
<name>A0A2N1MAJ5_9GLOM</name>
<accession>A0A2N1MAJ5</accession>
<organism evidence="1 2">
    <name type="scientific">Rhizophagus irregularis</name>
    <dbReference type="NCBI Taxonomy" id="588596"/>
    <lineage>
        <taxon>Eukaryota</taxon>
        <taxon>Fungi</taxon>
        <taxon>Fungi incertae sedis</taxon>
        <taxon>Mucoromycota</taxon>
        <taxon>Glomeromycotina</taxon>
        <taxon>Glomeromycetes</taxon>
        <taxon>Glomerales</taxon>
        <taxon>Glomeraceae</taxon>
        <taxon>Rhizophagus</taxon>
    </lineage>
</organism>
<dbReference type="AlphaFoldDB" id="A0A2N1MAJ5"/>
<comment type="caution">
    <text evidence="1">The sequence shown here is derived from an EMBL/GenBank/DDBJ whole genome shotgun (WGS) entry which is preliminary data.</text>
</comment>
<protein>
    <submittedName>
        <fullName evidence="1">Uncharacterized protein</fullName>
    </submittedName>
</protein>